<dbReference type="InterPro" id="IPR014729">
    <property type="entry name" value="Rossmann-like_a/b/a_fold"/>
</dbReference>
<dbReference type="Pfam" id="PF01902">
    <property type="entry name" value="Diphthami_syn_2"/>
    <property type="match status" value="1"/>
</dbReference>
<name>A0A6A6BGY5_9PEZI</name>
<evidence type="ECO:0000313" key="8">
    <source>
        <dbReference type="EMBL" id="KAF2141811.1"/>
    </source>
</evidence>
<dbReference type="GO" id="GO:0017178">
    <property type="term" value="F:diphthine-ammonia ligase activity"/>
    <property type="evidence" value="ECO:0007669"/>
    <property type="project" value="UniProtKB-EC"/>
</dbReference>
<dbReference type="CDD" id="cd06155">
    <property type="entry name" value="eu_AANH_C_1"/>
    <property type="match status" value="1"/>
</dbReference>
<comment type="catalytic activity">
    <reaction evidence="5">
        <text>diphthine-[translation elongation factor 2] + NH4(+) + ATP = diphthamide-[translation elongation factor 2] + AMP + diphosphate + H(+)</text>
        <dbReference type="Rhea" id="RHEA:19753"/>
        <dbReference type="Rhea" id="RHEA-COMP:10172"/>
        <dbReference type="Rhea" id="RHEA-COMP:10174"/>
        <dbReference type="ChEBI" id="CHEBI:15378"/>
        <dbReference type="ChEBI" id="CHEBI:16692"/>
        <dbReference type="ChEBI" id="CHEBI:28938"/>
        <dbReference type="ChEBI" id="CHEBI:30616"/>
        <dbReference type="ChEBI" id="CHEBI:33019"/>
        <dbReference type="ChEBI" id="CHEBI:82696"/>
        <dbReference type="ChEBI" id="CHEBI:456215"/>
        <dbReference type="EC" id="6.3.1.14"/>
    </reaction>
</comment>
<evidence type="ECO:0000313" key="9">
    <source>
        <dbReference type="Proteomes" id="UP000799438"/>
    </source>
</evidence>
<dbReference type="PANTHER" id="PTHR12196:SF2">
    <property type="entry name" value="DIPHTHINE--AMMONIA LIGASE"/>
    <property type="match status" value="1"/>
</dbReference>
<dbReference type="Gene3D" id="3.90.1490.10">
    <property type="entry name" value="putative n-type atp pyrophosphatase, domain 2"/>
    <property type="match status" value="1"/>
</dbReference>
<feature type="region of interest" description="Disordered" evidence="6">
    <location>
        <begin position="321"/>
        <end position="345"/>
    </location>
</feature>
<keyword evidence="9" id="KW-1185">Reference proteome</keyword>
<reference evidence="8" key="1">
    <citation type="journal article" date="2020" name="Stud. Mycol.">
        <title>101 Dothideomycetes genomes: a test case for predicting lifestyles and emergence of pathogens.</title>
        <authorList>
            <person name="Haridas S."/>
            <person name="Albert R."/>
            <person name="Binder M."/>
            <person name="Bloem J."/>
            <person name="Labutti K."/>
            <person name="Salamov A."/>
            <person name="Andreopoulos B."/>
            <person name="Baker S."/>
            <person name="Barry K."/>
            <person name="Bills G."/>
            <person name="Bluhm B."/>
            <person name="Cannon C."/>
            <person name="Castanera R."/>
            <person name="Culley D."/>
            <person name="Daum C."/>
            <person name="Ezra D."/>
            <person name="Gonzalez J."/>
            <person name="Henrissat B."/>
            <person name="Kuo A."/>
            <person name="Liang C."/>
            <person name="Lipzen A."/>
            <person name="Lutzoni F."/>
            <person name="Magnuson J."/>
            <person name="Mondo S."/>
            <person name="Nolan M."/>
            <person name="Ohm R."/>
            <person name="Pangilinan J."/>
            <person name="Park H.-J."/>
            <person name="Ramirez L."/>
            <person name="Alfaro M."/>
            <person name="Sun H."/>
            <person name="Tritt A."/>
            <person name="Yoshinaga Y."/>
            <person name="Zwiers L.-H."/>
            <person name="Turgeon B."/>
            <person name="Goodwin S."/>
            <person name="Spatafora J."/>
            <person name="Crous P."/>
            <person name="Grigoriev I."/>
        </authorList>
    </citation>
    <scope>NUCLEOTIDE SEQUENCE</scope>
    <source>
        <strain evidence="8">CBS 121167</strain>
    </source>
</reference>
<feature type="compositionally biased region" description="Low complexity" evidence="6">
    <location>
        <begin position="321"/>
        <end position="330"/>
    </location>
</feature>
<dbReference type="Gene3D" id="3.40.50.620">
    <property type="entry name" value="HUPs"/>
    <property type="match status" value="1"/>
</dbReference>
<dbReference type="EC" id="6.3.1.14" evidence="1"/>
<dbReference type="Proteomes" id="UP000799438">
    <property type="component" value="Unassembled WGS sequence"/>
</dbReference>
<dbReference type="EMBL" id="ML995486">
    <property type="protein sequence ID" value="KAF2141811.1"/>
    <property type="molecule type" value="Genomic_DNA"/>
</dbReference>
<dbReference type="GeneID" id="54296539"/>
<dbReference type="FunFam" id="3.40.50.620:FF:000145">
    <property type="entry name" value="ATP-binding domain containing protein"/>
    <property type="match status" value="1"/>
</dbReference>
<dbReference type="InterPro" id="IPR035959">
    <property type="entry name" value="RutC-like_sf"/>
</dbReference>
<proteinExistence type="predicted"/>
<organism evidence="8 9">
    <name type="scientific">Aplosporella prunicola CBS 121167</name>
    <dbReference type="NCBI Taxonomy" id="1176127"/>
    <lineage>
        <taxon>Eukaryota</taxon>
        <taxon>Fungi</taxon>
        <taxon>Dikarya</taxon>
        <taxon>Ascomycota</taxon>
        <taxon>Pezizomycotina</taxon>
        <taxon>Dothideomycetes</taxon>
        <taxon>Dothideomycetes incertae sedis</taxon>
        <taxon>Botryosphaeriales</taxon>
        <taxon>Aplosporellaceae</taxon>
        <taxon>Aplosporella</taxon>
    </lineage>
</organism>
<sequence>MASPDYHRVIALISGGKDSLFSILHCLRAGHEVVALANMHPAPAPGQAATDEGPDLDSFMFQTVGHSIVPLYGEALQLPLFRRAIVGGAVNTDREYAVPGARKDEGEGETKDETESLTLLLRDVLAAHPTATAVSTGAILSTYQRTRVESVCARLGLVSLAPLWQFPSLPPHLPTALLSDMRRVRQDARIIKVASAGLDDSFLWANVADPRTVARVGRALARFGDVADGAALGEGGEFETCAVDGPADVWCGGRIDVSVADEGVLGEGGSAAVRFLGAKVVARAEGEEATGKLADLRVPDLLDAEFETLLQELLALPEAEAATATATATEAAEDETTSPPSAAMQTLNLTNPLDALFRAHSSPAHHSDPSRLSISGSTLHITNLTAPAYDTPAQQLASLTRRLSALLDAFGLAPTALAHCTLLLRRMADFAPCNAVYAQMFAEPLPPSRVTVACGDALPEGVDVVLSAVAVLEEEEDEHTAAKRKKQGLHVQSRSYWAPANIGPYSQAISVPTSTSTTTSITYTAGQIPLLPWTMTLPSSSFALSTTLALQHLTRIARATNTSLFPYGVAFITAASPAQAATRARIARAAWRRLHAGAWARCVAETAAAEEDAADVDVWDLRNRGWGAGALGGGAAEREKDPRARVPDWGPTPPLPPCIIVQVATLPRDADIEWSAPGLS</sequence>
<evidence type="ECO:0000256" key="2">
    <source>
        <dbReference type="ARBA" id="ARBA00018426"/>
    </source>
</evidence>
<evidence type="ECO:0000256" key="1">
    <source>
        <dbReference type="ARBA" id="ARBA00012089"/>
    </source>
</evidence>
<dbReference type="SUPFAM" id="SSF55298">
    <property type="entry name" value="YjgF-like"/>
    <property type="match status" value="2"/>
</dbReference>
<evidence type="ECO:0000259" key="7">
    <source>
        <dbReference type="Pfam" id="PF01902"/>
    </source>
</evidence>
<dbReference type="PANTHER" id="PTHR12196">
    <property type="entry name" value="DOMAIN OF UNKNOWN FUNCTION 71 DUF71 -CONTAINING PROTEIN"/>
    <property type="match status" value="1"/>
</dbReference>
<feature type="compositionally biased region" description="Basic and acidic residues" evidence="6">
    <location>
        <begin position="636"/>
        <end position="646"/>
    </location>
</feature>
<evidence type="ECO:0000256" key="6">
    <source>
        <dbReference type="SAM" id="MobiDB-lite"/>
    </source>
</evidence>
<evidence type="ECO:0000256" key="5">
    <source>
        <dbReference type="ARBA" id="ARBA00048108"/>
    </source>
</evidence>
<dbReference type="CDD" id="cd01994">
    <property type="entry name" value="AANH_PF0828-like"/>
    <property type="match status" value="1"/>
</dbReference>
<gene>
    <name evidence="8" type="ORF">K452DRAFT_271603</name>
</gene>
<dbReference type="OrthoDB" id="686384at2759"/>
<dbReference type="InterPro" id="IPR030662">
    <property type="entry name" value="DPH6/MJ0570"/>
</dbReference>
<dbReference type="InterPro" id="IPR006175">
    <property type="entry name" value="YjgF/YER057c/UK114"/>
</dbReference>
<feature type="domain" description="Diphthamide synthase" evidence="7">
    <location>
        <begin position="104"/>
        <end position="247"/>
    </location>
</feature>
<protein>
    <recommendedName>
        <fullName evidence="2">Diphthine--ammonia ligase</fullName>
        <ecNumber evidence="1">6.3.1.14</ecNumber>
    </recommendedName>
    <alternativeName>
        <fullName evidence="3">Diphthamide synthase</fullName>
    </alternativeName>
    <alternativeName>
        <fullName evidence="4">Diphthamide synthetase</fullName>
    </alternativeName>
</protein>
<dbReference type="GO" id="GO:0017183">
    <property type="term" value="P:protein histidyl modification to diphthamide"/>
    <property type="evidence" value="ECO:0007669"/>
    <property type="project" value="TreeGrafter"/>
</dbReference>
<feature type="region of interest" description="Disordered" evidence="6">
    <location>
        <begin position="630"/>
        <end position="651"/>
    </location>
</feature>
<accession>A0A6A6BGY5</accession>
<dbReference type="AlphaFoldDB" id="A0A6A6BGY5"/>
<dbReference type="Pfam" id="PF01042">
    <property type="entry name" value="Ribonuc_L-PSP"/>
    <property type="match status" value="1"/>
</dbReference>
<dbReference type="SUPFAM" id="SSF52402">
    <property type="entry name" value="Adenine nucleotide alpha hydrolases-like"/>
    <property type="match status" value="1"/>
</dbReference>
<feature type="non-terminal residue" evidence="8">
    <location>
        <position position="680"/>
    </location>
</feature>
<dbReference type="Gene3D" id="3.30.1330.40">
    <property type="entry name" value="RutC-like"/>
    <property type="match status" value="2"/>
</dbReference>
<dbReference type="InterPro" id="IPR002761">
    <property type="entry name" value="Diphthami_syn_dom"/>
</dbReference>
<evidence type="ECO:0000256" key="3">
    <source>
        <dbReference type="ARBA" id="ARBA00029814"/>
    </source>
</evidence>
<dbReference type="NCBIfam" id="TIGR00290">
    <property type="entry name" value="MJ0570_dom"/>
    <property type="match status" value="1"/>
</dbReference>
<dbReference type="RefSeq" id="XP_033397523.1">
    <property type="nucleotide sequence ID" value="XM_033539043.1"/>
</dbReference>
<evidence type="ECO:0000256" key="4">
    <source>
        <dbReference type="ARBA" id="ARBA00031552"/>
    </source>
</evidence>